<evidence type="ECO:0000313" key="1">
    <source>
        <dbReference type="EMBL" id="SDI30009.1"/>
    </source>
</evidence>
<dbReference type="AlphaFoldDB" id="A0A1G8JFF0"/>
<dbReference type="STRING" id="311334.SAMN05421846_10659"/>
<gene>
    <name evidence="1" type="ORF">SAMN05421846_10659</name>
</gene>
<evidence type="ECO:0000313" key="2">
    <source>
        <dbReference type="Proteomes" id="UP000198869"/>
    </source>
</evidence>
<organism evidence="1 2">
    <name type="scientific">Chryseobacterium taeanense</name>
    <dbReference type="NCBI Taxonomy" id="311334"/>
    <lineage>
        <taxon>Bacteria</taxon>
        <taxon>Pseudomonadati</taxon>
        <taxon>Bacteroidota</taxon>
        <taxon>Flavobacteriia</taxon>
        <taxon>Flavobacteriales</taxon>
        <taxon>Weeksellaceae</taxon>
        <taxon>Chryseobacterium group</taxon>
        <taxon>Chryseobacterium</taxon>
    </lineage>
</organism>
<dbReference type="Pfam" id="PF12843">
    <property type="entry name" value="QSregVF_b"/>
    <property type="match status" value="1"/>
</dbReference>
<dbReference type="EMBL" id="FNDW01000006">
    <property type="protein sequence ID" value="SDI30009.1"/>
    <property type="molecule type" value="Genomic_DNA"/>
</dbReference>
<keyword evidence="2" id="KW-1185">Reference proteome</keyword>
<protein>
    <recommendedName>
        <fullName evidence="3">DUF3820 family protein</fullName>
    </recommendedName>
</protein>
<reference evidence="2" key="1">
    <citation type="submission" date="2016-10" db="EMBL/GenBank/DDBJ databases">
        <authorList>
            <person name="Varghese N."/>
            <person name="Submissions S."/>
        </authorList>
    </citation>
    <scope>NUCLEOTIDE SEQUENCE [LARGE SCALE GENOMIC DNA]</scope>
    <source>
        <strain evidence="2">DSM 17071</strain>
    </source>
</reference>
<accession>A0A1G8JFF0</accession>
<evidence type="ECO:0008006" key="3">
    <source>
        <dbReference type="Google" id="ProtNLM"/>
    </source>
</evidence>
<dbReference type="InterPro" id="IPR024530">
    <property type="entry name" value="QSregVF_b"/>
</dbReference>
<sequence length="88" mass="10223">MEYGINPEILKEICEVKMPFGKYEGTILADLPISYLEWFHRKGMPKGKLGMQLSTIYEIKLNGLMDLLIPIRGGATNYEKYKNKTYKF</sequence>
<dbReference type="Proteomes" id="UP000198869">
    <property type="component" value="Unassembled WGS sequence"/>
</dbReference>
<name>A0A1G8JFF0_9FLAO</name>
<proteinExistence type="predicted"/>